<feature type="region of interest" description="Disordered" evidence="1">
    <location>
        <begin position="1"/>
        <end position="35"/>
    </location>
</feature>
<dbReference type="GO" id="GO:0016301">
    <property type="term" value="F:kinase activity"/>
    <property type="evidence" value="ECO:0007669"/>
    <property type="project" value="UniProtKB-KW"/>
</dbReference>
<evidence type="ECO:0000256" key="1">
    <source>
        <dbReference type="SAM" id="MobiDB-lite"/>
    </source>
</evidence>
<evidence type="ECO:0000313" key="4">
    <source>
        <dbReference type="EMBL" id="JAG03703.1"/>
    </source>
</evidence>
<keyword evidence="4" id="KW-0418">Kinase</keyword>
<dbReference type="EMBL" id="GBHO01039904">
    <property type="protein sequence ID" value="JAG03700.1"/>
    <property type="molecule type" value="Transcribed_RNA"/>
</dbReference>
<reference evidence="4" key="2">
    <citation type="submission" date="2014-07" db="EMBL/GenBank/DDBJ databases">
        <authorList>
            <person name="Hull J."/>
        </authorList>
    </citation>
    <scope>NUCLEOTIDE SEQUENCE</scope>
</reference>
<evidence type="ECO:0000313" key="3">
    <source>
        <dbReference type="EMBL" id="JAG03701.1"/>
    </source>
</evidence>
<accession>A0A0A9WB16</accession>
<feature type="region of interest" description="Disordered" evidence="1">
    <location>
        <begin position="55"/>
        <end position="82"/>
    </location>
</feature>
<feature type="compositionally biased region" description="Polar residues" evidence="1">
    <location>
        <begin position="1"/>
        <end position="11"/>
    </location>
</feature>
<name>A0A0A9WB16_LYGHE</name>
<reference evidence="4" key="1">
    <citation type="journal article" date="2014" name="PLoS ONE">
        <title>Transcriptome-Based Identification of ABC Transporters in the Western Tarnished Plant Bug Lygus hesperus.</title>
        <authorList>
            <person name="Hull J.J."/>
            <person name="Chaney K."/>
            <person name="Geib S.M."/>
            <person name="Fabrick J.A."/>
            <person name="Brent C.S."/>
            <person name="Walsh D."/>
            <person name="Lavine L.C."/>
        </authorList>
    </citation>
    <scope>NUCLEOTIDE SEQUENCE</scope>
</reference>
<keyword evidence="4" id="KW-0808">Transferase</keyword>
<dbReference type="AlphaFoldDB" id="A0A0A9WB16"/>
<dbReference type="EMBL" id="GBHO01039903">
    <property type="protein sequence ID" value="JAG03701.1"/>
    <property type="molecule type" value="Transcribed_RNA"/>
</dbReference>
<evidence type="ECO:0000313" key="2">
    <source>
        <dbReference type="EMBL" id="JAG03700.1"/>
    </source>
</evidence>
<proteinExistence type="predicted"/>
<feature type="compositionally biased region" description="Polar residues" evidence="1">
    <location>
        <begin position="69"/>
        <end position="82"/>
    </location>
</feature>
<keyword evidence="4" id="KW-0675">Receptor</keyword>
<dbReference type="EMBL" id="GBHO01039901">
    <property type="protein sequence ID" value="JAG03703.1"/>
    <property type="molecule type" value="Transcribed_RNA"/>
</dbReference>
<protein>
    <submittedName>
        <fullName evidence="4">Putative wall-associated receptor kinase-like 11</fullName>
    </submittedName>
</protein>
<gene>
    <name evidence="4" type="primary">WAKL11_1</name>
    <name evidence="3" type="synonym">WAKL11_0</name>
    <name evidence="2" type="synonym">WAKL11_2</name>
    <name evidence="4" type="ORF">CM83_22943</name>
    <name evidence="2" type="ORF">CM83_22948</name>
    <name evidence="3" type="ORF">CM83_22953</name>
</gene>
<sequence>MSPSKSQSKKTPYSIRALTPIRPERMQTLSRESSRSLMKKLEQLASEMSMLVDSEESKVRFTNDEDGADSQTRGTPSYKITPTIKNQLPSVQMLASIFNQKLPPKFPHHCTNEEDIAKPE</sequence>
<organism evidence="4">
    <name type="scientific">Lygus hesperus</name>
    <name type="common">Western plant bug</name>
    <dbReference type="NCBI Taxonomy" id="30085"/>
    <lineage>
        <taxon>Eukaryota</taxon>
        <taxon>Metazoa</taxon>
        <taxon>Ecdysozoa</taxon>
        <taxon>Arthropoda</taxon>
        <taxon>Hexapoda</taxon>
        <taxon>Insecta</taxon>
        <taxon>Pterygota</taxon>
        <taxon>Neoptera</taxon>
        <taxon>Paraneoptera</taxon>
        <taxon>Hemiptera</taxon>
        <taxon>Heteroptera</taxon>
        <taxon>Panheteroptera</taxon>
        <taxon>Cimicomorpha</taxon>
        <taxon>Miridae</taxon>
        <taxon>Mirini</taxon>
        <taxon>Lygus</taxon>
    </lineage>
</organism>